<keyword evidence="6" id="KW-1185">Reference proteome</keyword>
<dbReference type="AlphaFoldDB" id="A0A238U841"/>
<dbReference type="RefSeq" id="WP_095070858.1">
    <property type="nucleotide sequence ID" value="NZ_LT899436.1"/>
</dbReference>
<gene>
    <name evidence="5" type="ORF">TJEJU_1532</name>
</gene>
<keyword evidence="1" id="KW-0805">Transcription regulation</keyword>
<evidence type="ECO:0000313" key="6">
    <source>
        <dbReference type="Proteomes" id="UP000215214"/>
    </source>
</evidence>
<dbReference type="InterPro" id="IPR001647">
    <property type="entry name" value="HTH_TetR"/>
</dbReference>
<keyword evidence="3" id="KW-0804">Transcription</keyword>
<dbReference type="Pfam" id="PF00440">
    <property type="entry name" value="TetR_N"/>
    <property type="match status" value="1"/>
</dbReference>
<protein>
    <submittedName>
        <fullName evidence="5">Probable transcriptional regulator, TetR family</fullName>
    </submittedName>
</protein>
<dbReference type="PANTHER" id="PTHR47506:SF1">
    <property type="entry name" value="HTH-TYPE TRANSCRIPTIONAL REGULATOR YJDC"/>
    <property type="match status" value="1"/>
</dbReference>
<dbReference type="PANTHER" id="PTHR47506">
    <property type="entry name" value="TRANSCRIPTIONAL REGULATORY PROTEIN"/>
    <property type="match status" value="1"/>
</dbReference>
<dbReference type="Gene3D" id="1.10.357.10">
    <property type="entry name" value="Tetracycline Repressor, domain 2"/>
    <property type="match status" value="1"/>
</dbReference>
<evidence type="ECO:0000256" key="2">
    <source>
        <dbReference type="ARBA" id="ARBA00023125"/>
    </source>
</evidence>
<dbReference type="SUPFAM" id="SSF46689">
    <property type="entry name" value="Homeodomain-like"/>
    <property type="match status" value="1"/>
</dbReference>
<evidence type="ECO:0000313" key="5">
    <source>
        <dbReference type="EMBL" id="SNR15262.1"/>
    </source>
</evidence>
<dbReference type="InterPro" id="IPR009057">
    <property type="entry name" value="Homeodomain-like_sf"/>
</dbReference>
<evidence type="ECO:0000256" key="3">
    <source>
        <dbReference type="ARBA" id="ARBA00023163"/>
    </source>
</evidence>
<name>A0A238U841_9FLAO</name>
<dbReference type="EMBL" id="LT899436">
    <property type="protein sequence ID" value="SNR15262.1"/>
    <property type="molecule type" value="Genomic_DNA"/>
</dbReference>
<dbReference type="GO" id="GO:0003677">
    <property type="term" value="F:DNA binding"/>
    <property type="evidence" value="ECO:0007669"/>
    <property type="project" value="UniProtKB-KW"/>
</dbReference>
<proteinExistence type="predicted"/>
<keyword evidence="2" id="KW-0238">DNA-binding</keyword>
<dbReference type="KEGG" id="tje:TJEJU_1532"/>
<evidence type="ECO:0000256" key="1">
    <source>
        <dbReference type="ARBA" id="ARBA00023015"/>
    </source>
</evidence>
<feature type="domain" description="HTH tetR-type" evidence="4">
    <location>
        <begin position="11"/>
        <end position="58"/>
    </location>
</feature>
<sequence length="187" mass="21013">MRPQKVLDIEILAGLSKAFRSKGYEGTSLKDLSDATGLKKASLYHRFPDGKKGMADAVLNHIDNWVDEKVFFELLNTEKNPKERLKTGLEAVRVLYEGGEETCIFRALSMQSSLELFESQISGGMQKWINTFETLGLALDFSPTNAKEKAYQTLIKIQGSLIVTKGLNDISVFENTLVQIENEYLDQ</sequence>
<dbReference type="OrthoDB" id="9789566at2"/>
<reference evidence="5 6" key="1">
    <citation type="submission" date="2017-07" db="EMBL/GenBank/DDBJ databases">
        <authorList>
            <person name="Sun Z.S."/>
            <person name="Albrecht U."/>
            <person name="Echele G."/>
            <person name="Lee C.C."/>
        </authorList>
    </citation>
    <scope>NUCLEOTIDE SEQUENCE [LARGE SCALE GENOMIC DNA]</scope>
    <source>
        <strain evidence="6">type strain: KCTC 22618</strain>
    </source>
</reference>
<dbReference type="Proteomes" id="UP000215214">
    <property type="component" value="Chromosome TJEJU"/>
</dbReference>
<evidence type="ECO:0000259" key="4">
    <source>
        <dbReference type="Pfam" id="PF00440"/>
    </source>
</evidence>
<organism evidence="5 6">
    <name type="scientific">Tenacibaculum jejuense</name>
    <dbReference type="NCBI Taxonomy" id="584609"/>
    <lineage>
        <taxon>Bacteria</taxon>
        <taxon>Pseudomonadati</taxon>
        <taxon>Bacteroidota</taxon>
        <taxon>Flavobacteriia</taxon>
        <taxon>Flavobacteriales</taxon>
        <taxon>Flavobacteriaceae</taxon>
        <taxon>Tenacibaculum</taxon>
    </lineage>
</organism>
<accession>A0A238U841</accession>